<dbReference type="InterPro" id="IPR017871">
    <property type="entry name" value="ABC_transporter-like_CS"/>
</dbReference>
<keyword evidence="3" id="KW-0813">Transport</keyword>
<dbReference type="GeneID" id="98299211"/>
<dbReference type="CDD" id="cd03257">
    <property type="entry name" value="ABC_NikE_OppD_transporters"/>
    <property type="match status" value="1"/>
</dbReference>
<dbReference type="InterPro" id="IPR003439">
    <property type="entry name" value="ABC_transporter-like_ATP-bd"/>
</dbReference>
<protein>
    <submittedName>
        <fullName evidence="10">Oligopeptide/dipeptide ABC transporter ATPase</fullName>
        <ecNumber evidence="10">3.6.3.24</ecNumber>
    </submittedName>
</protein>
<dbReference type="FunFam" id="3.40.50.300:FF:000016">
    <property type="entry name" value="Oligopeptide ABC transporter ATP-binding component"/>
    <property type="match status" value="1"/>
</dbReference>
<dbReference type="GO" id="GO:0005524">
    <property type="term" value="F:ATP binding"/>
    <property type="evidence" value="ECO:0007669"/>
    <property type="project" value="UniProtKB-KW"/>
</dbReference>
<evidence type="ECO:0000256" key="6">
    <source>
        <dbReference type="ARBA" id="ARBA00022840"/>
    </source>
</evidence>
<keyword evidence="5" id="KW-0547">Nucleotide-binding</keyword>
<evidence type="ECO:0000256" key="2">
    <source>
        <dbReference type="ARBA" id="ARBA00005417"/>
    </source>
</evidence>
<dbReference type="InterPro" id="IPR050388">
    <property type="entry name" value="ABC_Ni/Peptide_Import"/>
</dbReference>
<dbReference type="SUPFAM" id="SSF52540">
    <property type="entry name" value="P-loop containing nucleoside triphosphate hydrolases"/>
    <property type="match status" value="1"/>
</dbReference>
<dbReference type="Gene3D" id="3.40.50.300">
    <property type="entry name" value="P-loop containing nucleotide triphosphate hydrolases"/>
    <property type="match status" value="1"/>
</dbReference>
<proteinExistence type="inferred from homology"/>
<dbReference type="Pfam" id="PF08352">
    <property type="entry name" value="oligo_HPY"/>
    <property type="match status" value="1"/>
</dbReference>
<dbReference type="Pfam" id="PF00005">
    <property type="entry name" value="ABC_tran"/>
    <property type="match status" value="1"/>
</dbReference>
<evidence type="ECO:0000259" key="9">
    <source>
        <dbReference type="PROSITE" id="PS50893"/>
    </source>
</evidence>
<dbReference type="NCBIfam" id="TIGR01727">
    <property type="entry name" value="oligo_HPY"/>
    <property type="match status" value="1"/>
</dbReference>
<dbReference type="InterPro" id="IPR003593">
    <property type="entry name" value="AAA+_ATPase"/>
</dbReference>
<dbReference type="STRING" id="218140.BPSY_2108"/>
<evidence type="ECO:0000256" key="3">
    <source>
        <dbReference type="ARBA" id="ARBA00022448"/>
    </source>
</evidence>
<dbReference type="EC" id="3.6.3.24" evidence="10"/>
<comment type="similarity">
    <text evidence="2">Belongs to the ABC transporter superfamily.</text>
</comment>
<evidence type="ECO:0000256" key="7">
    <source>
        <dbReference type="ARBA" id="ARBA00023136"/>
    </source>
</evidence>
<dbReference type="AlphaFoldDB" id="A0A087CBV6"/>
<dbReference type="GO" id="GO:0016887">
    <property type="term" value="F:ATP hydrolysis activity"/>
    <property type="evidence" value="ECO:0007669"/>
    <property type="project" value="InterPro"/>
</dbReference>
<evidence type="ECO:0000256" key="8">
    <source>
        <dbReference type="SAM" id="MobiDB-lite"/>
    </source>
</evidence>
<keyword evidence="10" id="KW-0378">Hydrolase</keyword>
<dbReference type="EMBL" id="JGZI01000011">
    <property type="protein sequence ID" value="KFI80756.1"/>
    <property type="molecule type" value="Genomic_DNA"/>
</dbReference>
<organism evidence="10 11">
    <name type="scientific">Bifidobacterium psychraerophilum</name>
    <dbReference type="NCBI Taxonomy" id="218140"/>
    <lineage>
        <taxon>Bacteria</taxon>
        <taxon>Bacillati</taxon>
        <taxon>Actinomycetota</taxon>
        <taxon>Actinomycetes</taxon>
        <taxon>Bifidobacteriales</taxon>
        <taxon>Bifidobacteriaceae</taxon>
        <taxon>Bifidobacterium</taxon>
    </lineage>
</organism>
<sequence length="367" mass="39957">MTGIAEATRIGGSVDAHKGTGEDMPDGRQDSGAMSAMLEVRDLVVSFQGAKKSWNNAVEGVDFSVRQGEILGIVGESSCGKSVTSFSIMRLHNERSTKYQGSITFDGSDIFSLSPKQLRELRGGDIGFIFQNPMSSLNPLMTIGQQLRETVHAHQTSLGKEEVEASCIEALEDAGSDDPKAWMERYPYQLSGGMLQRVVIGIALINHPKLLIADEPTTALDVTIQMQLLKVLRGLRDKRGMSIILITHDMGVVAQMCDRVEVMYLGQIVESAPVDELFAHPRHPYTQGLLAATPPLDGDRPERLSTIPGSVPQLSEVAGSGCRFASRCPFVADECRKSVIDMQSIAERHGARCIRLAEIGEFRKVAS</sequence>
<dbReference type="GO" id="GO:0005886">
    <property type="term" value="C:plasma membrane"/>
    <property type="evidence" value="ECO:0007669"/>
    <property type="project" value="UniProtKB-SubCell"/>
</dbReference>
<dbReference type="PROSITE" id="PS50893">
    <property type="entry name" value="ABC_TRANSPORTER_2"/>
    <property type="match status" value="1"/>
</dbReference>
<reference evidence="10 11" key="1">
    <citation type="submission" date="2014-03" db="EMBL/GenBank/DDBJ databases">
        <title>Genomics of Bifidobacteria.</title>
        <authorList>
            <person name="Ventura M."/>
            <person name="Milani C."/>
            <person name="Lugli G.A."/>
        </authorList>
    </citation>
    <scope>NUCLEOTIDE SEQUENCE [LARGE SCALE GENOMIC DNA]</scope>
    <source>
        <strain evidence="10 11">LMG 21775</strain>
    </source>
</reference>
<evidence type="ECO:0000256" key="4">
    <source>
        <dbReference type="ARBA" id="ARBA00022475"/>
    </source>
</evidence>
<dbReference type="PROSITE" id="PS00211">
    <property type="entry name" value="ABC_TRANSPORTER_1"/>
    <property type="match status" value="1"/>
</dbReference>
<feature type="domain" description="ABC transporter" evidence="9">
    <location>
        <begin position="38"/>
        <end position="290"/>
    </location>
</feature>
<evidence type="ECO:0000256" key="1">
    <source>
        <dbReference type="ARBA" id="ARBA00004202"/>
    </source>
</evidence>
<dbReference type="InterPro" id="IPR013563">
    <property type="entry name" value="Oligopep_ABC_C"/>
</dbReference>
<name>A0A087CBV6_9BIFI</name>
<gene>
    <name evidence="10" type="ORF">BPSY_2108</name>
</gene>
<dbReference type="eggNOG" id="COG0444">
    <property type="taxonomic scope" value="Bacteria"/>
</dbReference>
<accession>A0A087CBV6</accession>
<dbReference type="PANTHER" id="PTHR43297:SF2">
    <property type="entry name" value="DIPEPTIDE TRANSPORT ATP-BINDING PROTEIN DPPD"/>
    <property type="match status" value="1"/>
</dbReference>
<dbReference type="GO" id="GO:0015833">
    <property type="term" value="P:peptide transport"/>
    <property type="evidence" value="ECO:0007669"/>
    <property type="project" value="InterPro"/>
</dbReference>
<evidence type="ECO:0000256" key="5">
    <source>
        <dbReference type="ARBA" id="ARBA00022741"/>
    </source>
</evidence>
<keyword evidence="6" id="KW-0067">ATP-binding</keyword>
<dbReference type="PANTHER" id="PTHR43297">
    <property type="entry name" value="OLIGOPEPTIDE TRANSPORT ATP-BINDING PROTEIN APPD"/>
    <property type="match status" value="1"/>
</dbReference>
<evidence type="ECO:0000313" key="10">
    <source>
        <dbReference type="EMBL" id="KFI80756.1"/>
    </source>
</evidence>
<feature type="region of interest" description="Disordered" evidence="8">
    <location>
        <begin position="1"/>
        <end position="31"/>
    </location>
</feature>
<dbReference type="RefSeq" id="WP_202961817.1">
    <property type="nucleotide sequence ID" value="NZ_JGZI01000011.1"/>
</dbReference>
<dbReference type="InterPro" id="IPR027417">
    <property type="entry name" value="P-loop_NTPase"/>
</dbReference>
<keyword evidence="11" id="KW-1185">Reference proteome</keyword>
<comment type="subcellular location">
    <subcellularLocation>
        <location evidence="1">Cell membrane</location>
        <topology evidence="1">Peripheral membrane protein</topology>
    </subcellularLocation>
</comment>
<keyword evidence="7" id="KW-0472">Membrane</keyword>
<dbReference type="SMART" id="SM00382">
    <property type="entry name" value="AAA"/>
    <property type="match status" value="1"/>
</dbReference>
<feature type="compositionally biased region" description="Basic and acidic residues" evidence="8">
    <location>
        <begin position="15"/>
        <end position="29"/>
    </location>
</feature>
<keyword evidence="4" id="KW-1003">Cell membrane</keyword>
<comment type="caution">
    <text evidence="10">The sequence shown here is derived from an EMBL/GenBank/DDBJ whole genome shotgun (WGS) entry which is preliminary data.</text>
</comment>
<evidence type="ECO:0000313" key="11">
    <source>
        <dbReference type="Proteomes" id="UP000029050"/>
    </source>
</evidence>
<dbReference type="Proteomes" id="UP000029050">
    <property type="component" value="Unassembled WGS sequence"/>
</dbReference>